<feature type="compositionally biased region" description="Polar residues" evidence="11">
    <location>
        <begin position="107"/>
        <end position="127"/>
    </location>
</feature>
<feature type="domain" description="Peroxisomal membrane protein PEX14-like KPWE" evidence="13">
    <location>
        <begin position="335"/>
        <end position="382"/>
    </location>
</feature>
<keyword evidence="2 10" id="KW-0813">Transport</keyword>
<proteinExistence type="inferred from homology"/>
<evidence type="ECO:0000256" key="7">
    <source>
        <dbReference type="ARBA" id="ARBA00029502"/>
    </source>
</evidence>
<dbReference type="InterPro" id="IPR036388">
    <property type="entry name" value="WH-like_DNA-bd_sf"/>
</dbReference>
<dbReference type="InterPro" id="IPR006785">
    <property type="entry name" value="Pex14_N"/>
</dbReference>
<comment type="subcellular location">
    <subcellularLocation>
        <location evidence="9 10">Peroxisome membrane</location>
    </subcellularLocation>
</comment>
<comment type="similarity">
    <text evidence="1 10">Belongs to the peroxin-14 family.</text>
</comment>
<evidence type="ECO:0000256" key="3">
    <source>
        <dbReference type="ARBA" id="ARBA00022927"/>
    </source>
</evidence>
<dbReference type="GO" id="GO:0016560">
    <property type="term" value="P:protein import into peroxisome matrix, docking"/>
    <property type="evidence" value="ECO:0007669"/>
    <property type="project" value="UniProtKB-UniRule"/>
</dbReference>
<gene>
    <name evidence="14" type="primary">PEX14</name>
    <name evidence="14" type="ORF">TSPGSL018_19932</name>
</gene>
<evidence type="ECO:0000259" key="12">
    <source>
        <dbReference type="Pfam" id="PF04695"/>
    </source>
</evidence>
<evidence type="ECO:0000256" key="9">
    <source>
        <dbReference type="ARBA" id="ARBA00046271"/>
    </source>
</evidence>
<evidence type="ECO:0000256" key="5">
    <source>
        <dbReference type="ARBA" id="ARBA00023136"/>
    </source>
</evidence>
<protein>
    <recommendedName>
        <fullName evidence="7 10">Peroxisomal membrane protein PEX14</fullName>
    </recommendedName>
    <alternativeName>
        <fullName evidence="8 10">Peroxin-14</fullName>
    </alternativeName>
</protein>
<keyword evidence="3 10" id="KW-0653">Protein transport</keyword>
<feature type="compositionally biased region" description="Low complexity" evidence="11">
    <location>
        <begin position="525"/>
        <end position="536"/>
    </location>
</feature>
<keyword evidence="4" id="KW-0811">Translocation</keyword>
<evidence type="ECO:0000259" key="13">
    <source>
        <dbReference type="Pfam" id="PF17733"/>
    </source>
</evidence>
<feature type="compositionally biased region" description="Low complexity" evidence="11">
    <location>
        <begin position="440"/>
        <end position="449"/>
    </location>
</feature>
<evidence type="ECO:0000313" key="14">
    <source>
        <dbReference type="EMBL" id="JAC76517.1"/>
    </source>
</evidence>
<dbReference type="Pfam" id="PF17733">
    <property type="entry name" value="KPWE_dom"/>
    <property type="match status" value="1"/>
</dbReference>
<feature type="region of interest" description="Disordered" evidence="11">
    <location>
        <begin position="1"/>
        <end position="44"/>
    </location>
</feature>
<dbReference type="Pfam" id="PF04695">
    <property type="entry name" value="Pex14_N"/>
    <property type="match status" value="1"/>
</dbReference>
<feature type="compositionally biased region" description="Basic and acidic residues" evidence="11">
    <location>
        <begin position="335"/>
        <end position="358"/>
    </location>
</feature>
<evidence type="ECO:0000256" key="10">
    <source>
        <dbReference type="RuleBase" id="RU367032"/>
    </source>
</evidence>
<dbReference type="AlphaFoldDB" id="A0A061RUI1"/>
<feature type="region of interest" description="Disordered" evidence="11">
    <location>
        <begin position="256"/>
        <end position="536"/>
    </location>
</feature>
<organism evidence="14">
    <name type="scientific">Tetraselmis sp. GSL018</name>
    <dbReference type="NCBI Taxonomy" id="582737"/>
    <lineage>
        <taxon>Eukaryota</taxon>
        <taxon>Viridiplantae</taxon>
        <taxon>Chlorophyta</taxon>
        <taxon>core chlorophytes</taxon>
        <taxon>Chlorodendrophyceae</taxon>
        <taxon>Chlorodendrales</taxon>
        <taxon>Chlorodendraceae</taxon>
        <taxon>Tetraselmis</taxon>
    </lineage>
</organism>
<keyword evidence="6 10" id="KW-0576">Peroxisome</keyword>
<evidence type="ECO:0000256" key="1">
    <source>
        <dbReference type="ARBA" id="ARBA00005443"/>
    </source>
</evidence>
<dbReference type="InterPro" id="IPR025655">
    <property type="entry name" value="PEX14"/>
</dbReference>
<feature type="domain" description="Peroxisome membrane anchor protein Pex14p N-terminal" evidence="12">
    <location>
        <begin position="55"/>
        <end position="99"/>
    </location>
</feature>
<dbReference type="Gene3D" id="1.10.10.10">
    <property type="entry name" value="Winged helix-like DNA-binding domain superfamily/Winged helix DNA-binding domain"/>
    <property type="match status" value="1"/>
</dbReference>
<accession>A0A061RUI1</accession>
<evidence type="ECO:0000256" key="8">
    <source>
        <dbReference type="ARBA" id="ARBA00029691"/>
    </source>
</evidence>
<dbReference type="PANTHER" id="PTHR23058">
    <property type="entry name" value="PEROXISOMAL MEMBRANE PROTEIN PEX14"/>
    <property type="match status" value="1"/>
</dbReference>
<feature type="compositionally biased region" description="Gly residues" evidence="11">
    <location>
        <begin position="1"/>
        <end position="10"/>
    </location>
</feature>
<evidence type="ECO:0000256" key="6">
    <source>
        <dbReference type="ARBA" id="ARBA00023140"/>
    </source>
</evidence>
<evidence type="ECO:0000256" key="11">
    <source>
        <dbReference type="SAM" id="MobiDB-lite"/>
    </source>
</evidence>
<feature type="compositionally biased region" description="Pro residues" evidence="11">
    <location>
        <begin position="387"/>
        <end position="398"/>
    </location>
</feature>
<comment type="function">
    <text evidence="10">Component of the PEX13-PEX14 docking complex, a translocon channel that specifically mediates the import of peroxisomal cargo proteins bound to PEX5 receptor. The PEX13-PEX14 docking complex forms a large import pore which can be opened to a diameter of about 9 nm. Mechanistically, PEX5 receptor along with cargo proteins associates with the PEX14 subunit of the PEX13-PEX14 docking complex in the cytosol, leading to the insertion of the receptor into the organelle membrane with the concomitant translocation of the cargo into the peroxisome matrix.</text>
</comment>
<sequence>MDSHSHGGGVAKQADTTEKASDVPAKPWQDQELREGKSGQAVDSTLNFPADQILREDQIQSAVSFLSHPKVKSSTTESKRAFLQKKGLTTLEIDEAFNRVSKDNVFPSASSPSGQQPNAVLQQQKPAHITQPQPLRFSQVVLGGGLAVLCFMGVRRLLEPYRCQILRTLSRAIAPREDCAAEEPPAASESALQRSVSSLEGSAAKLCSAVEALTAKVEALSQAPRPPADGTAALGAETIAELRSAAGSLAEALKGAERGVPSPAPLPGSAAWQGWGAAPSQALQRPPAAGVWGGVPLPTTEESRHRPPAAMGSSRPPITPVDDRGKAPMSGDAKPSYKEVVEMLKNGKEPPGIRKDINDEPPDPQVPPSSSQMPVRPKPWERSSATAPPPMAPWPPAARPNAVSEPPPQGPAQDLPAPAETGPSAVFPAAAGLPGPPAGPSQSGAVPAGDSWKPLPRPKPMLPPRERPSGGQPAAAAGSCEPTAGDPEAPPADDSKAAGAEGEDAGEDAARDESSCQQGPELDPAAEGGASVGESA</sequence>
<dbReference type="GO" id="GO:1990429">
    <property type="term" value="C:peroxisomal importomer complex"/>
    <property type="evidence" value="ECO:0007669"/>
    <property type="project" value="TreeGrafter"/>
</dbReference>
<dbReference type="InterPro" id="IPR040554">
    <property type="entry name" value="KPWE_PEX14_dom"/>
</dbReference>
<dbReference type="PANTHER" id="PTHR23058:SF0">
    <property type="entry name" value="PEROXISOMAL MEMBRANE PROTEIN PEX14"/>
    <property type="match status" value="1"/>
</dbReference>
<dbReference type="GO" id="GO:0005778">
    <property type="term" value="C:peroxisomal membrane"/>
    <property type="evidence" value="ECO:0007669"/>
    <property type="project" value="UniProtKB-SubCell"/>
</dbReference>
<reference evidence="14" key="1">
    <citation type="submission" date="2014-05" db="EMBL/GenBank/DDBJ databases">
        <title>The transcriptome of the halophilic microalga Tetraselmis sp. GSL018 isolated from the Great Salt Lake, Utah.</title>
        <authorList>
            <person name="Jinkerson R.E."/>
            <person name="D'Adamo S."/>
            <person name="Posewitz M.C."/>
        </authorList>
    </citation>
    <scope>NUCLEOTIDE SEQUENCE</scope>
    <source>
        <strain evidence="14">GSL018</strain>
    </source>
</reference>
<name>A0A061RUI1_9CHLO</name>
<feature type="region of interest" description="Disordered" evidence="11">
    <location>
        <begin position="104"/>
        <end position="127"/>
    </location>
</feature>
<dbReference type="EMBL" id="GBEZ01009051">
    <property type="protein sequence ID" value="JAC76517.1"/>
    <property type="molecule type" value="Transcribed_RNA"/>
</dbReference>
<dbReference type="GO" id="GO:0005102">
    <property type="term" value="F:signaling receptor binding"/>
    <property type="evidence" value="ECO:0007669"/>
    <property type="project" value="TreeGrafter"/>
</dbReference>
<evidence type="ECO:0000256" key="4">
    <source>
        <dbReference type="ARBA" id="ARBA00023010"/>
    </source>
</evidence>
<evidence type="ECO:0000256" key="2">
    <source>
        <dbReference type="ARBA" id="ARBA00022448"/>
    </source>
</evidence>
<keyword evidence="5 10" id="KW-0472">Membrane</keyword>